<gene>
    <name evidence="2" type="ORF">H0H81_007534</name>
</gene>
<dbReference type="Proteomes" id="UP000717328">
    <property type="component" value="Unassembled WGS sequence"/>
</dbReference>
<reference evidence="2" key="2">
    <citation type="submission" date="2021-10" db="EMBL/GenBank/DDBJ databases">
        <title>Phylogenomics reveals ancestral predisposition of the termite-cultivated fungus Termitomyces towards a domesticated lifestyle.</title>
        <authorList>
            <person name="Auxier B."/>
            <person name="Grum-Grzhimaylo A."/>
            <person name="Cardenas M.E."/>
            <person name="Lodge J.D."/>
            <person name="Laessoe T."/>
            <person name="Pedersen O."/>
            <person name="Smith M.E."/>
            <person name="Kuyper T.W."/>
            <person name="Franco-Molano E.A."/>
            <person name="Baroni T.J."/>
            <person name="Aanen D.K."/>
        </authorList>
    </citation>
    <scope>NUCLEOTIDE SEQUENCE</scope>
    <source>
        <strain evidence="2">D49</strain>
    </source>
</reference>
<sequence length="125" mass="13933">MVTALSITQVILELITERRVEHEHDHYAEVSQQPLLERPITTRPRSKSKPDDIFIHPAQSNLARADALASELGISGNTDRVHVNKYERQDPAWTSGEGQEAARALLGSSRKIADHFHVGNESDSD</sequence>
<reference evidence="2" key="1">
    <citation type="submission" date="2021-02" db="EMBL/GenBank/DDBJ databases">
        <authorList>
            <person name="Nieuwenhuis M."/>
            <person name="Van De Peppel L.J.J."/>
        </authorList>
    </citation>
    <scope>NUCLEOTIDE SEQUENCE</scope>
    <source>
        <strain evidence="2">D49</strain>
    </source>
</reference>
<dbReference type="EMBL" id="JABCKI010005914">
    <property type="protein sequence ID" value="KAG5636594.1"/>
    <property type="molecule type" value="Genomic_DNA"/>
</dbReference>
<organism evidence="2 3">
    <name type="scientific">Sphagnurus paluster</name>
    <dbReference type="NCBI Taxonomy" id="117069"/>
    <lineage>
        <taxon>Eukaryota</taxon>
        <taxon>Fungi</taxon>
        <taxon>Dikarya</taxon>
        <taxon>Basidiomycota</taxon>
        <taxon>Agaricomycotina</taxon>
        <taxon>Agaricomycetes</taxon>
        <taxon>Agaricomycetidae</taxon>
        <taxon>Agaricales</taxon>
        <taxon>Tricholomatineae</taxon>
        <taxon>Lyophyllaceae</taxon>
        <taxon>Sphagnurus</taxon>
    </lineage>
</organism>
<dbReference type="OrthoDB" id="73901at2759"/>
<evidence type="ECO:0000313" key="3">
    <source>
        <dbReference type="Proteomes" id="UP000717328"/>
    </source>
</evidence>
<dbReference type="AlphaFoldDB" id="A0A9P7FQQ9"/>
<evidence type="ECO:0000313" key="2">
    <source>
        <dbReference type="EMBL" id="KAG5636594.1"/>
    </source>
</evidence>
<protein>
    <submittedName>
        <fullName evidence="2">Uncharacterized protein</fullName>
    </submittedName>
</protein>
<feature type="region of interest" description="Disordered" evidence="1">
    <location>
        <begin position="25"/>
        <end position="53"/>
    </location>
</feature>
<comment type="caution">
    <text evidence="2">The sequence shown here is derived from an EMBL/GenBank/DDBJ whole genome shotgun (WGS) entry which is preliminary data.</text>
</comment>
<name>A0A9P7FQQ9_9AGAR</name>
<accession>A0A9P7FQQ9</accession>
<keyword evidence="3" id="KW-1185">Reference proteome</keyword>
<proteinExistence type="predicted"/>
<evidence type="ECO:0000256" key="1">
    <source>
        <dbReference type="SAM" id="MobiDB-lite"/>
    </source>
</evidence>